<dbReference type="PANTHER" id="PTHR11014:SF63">
    <property type="entry name" value="METALLOPEPTIDASE, PUTATIVE (AFU_ORTHOLOGUE AFUA_6G09600)-RELATED"/>
    <property type="match status" value="1"/>
</dbReference>
<name>J9F759_9ZZZZ</name>
<protein>
    <submittedName>
        <fullName evidence="1">Amidohydrolase</fullName>
    </submittedName>
</protein>
<gene>
    <name evidence="1" type="ORF">EVA_21157</name>
</gene>
<accession>J9F759</accession>
<sequence length="115" mass="13006">MRYEEIPQLAERMNDFLIDVRRSFHRHPETSGQEQWTSAFLQNEAKKLGLPIEMVSKTGFIATLDTHRPGPHIALRADIDALPVMESEENLKGKRNCISEIPGCSHVCGHDAHMA</sequence>
<dbReference type="AlphaFoldDB" id="J9F759"/>
<dbReference type="GO" id="GO:0016787">
    <property type="term" value="F:hydrolase activity"/>
    <property type="evidence" value="ECO:0007669"/>
    <property type="project" value="UniProtKB-KW"/>
</dbReference>
<reference evidence="1" key="1">
    <citation type="journal article" date="2012" name="PLoS ONE">
        <title>Gene sets for utilization of primary and secondary nutrition supplies in the distal gut of endangered iberian lynx.</title>
        <authorList>
            <person name="Alcaide M."/>
            <person name="Messina E."/>
            <person name="Richter M."/>
            <person name="Bargiela R."/>
            <person name="Peplies J."/>
            <person name="Huws S.A."/>
            <person name="Newbold C.J."/>
            <person name="Golyshin P.N."/>
            <person name="Simon M.A."/>
            <person name="Lopez G."/>
            <person name="Yakimov M.M."/>
            <person name="Ferrer M."/>
        </authorList>
    </citation>
    <scope>NUCLEOTIDE SEQUENCE</scope>
</reference>
<proteinExistence type="predicted"/>
<dbReference type="EMBL" id="AMCI01008648">
    <property type="protein sequence ID" value="EJW90736.1"/>
    <property type="molecule type" value="Genomic_DNA"/>
</dbReference>
<dbReference type="PANTHER" id="PTHR11014">
    <property type="entry name" value="PEPTIDASE M20 FAMILY MEMBER"/>
    <property type="match status" value="1"/>
</dbReference>
<feature type="non-terminal residue" evidence="1">
    <location>
        <position position="115"/>
    </location>
</feature>
<dbReference type="InterPro" id="IPR017439">
    <property type="entry name" value="Amidohydrolase"/>
</dbReference>
<dbReference type="SUPFAM" id="SSF53187">
    <property type="entry name" value="Zn-dependent exopeptidases"/>
    <property type="match status" value="1"/>
</dbReference>
<comment type="caution">
    <text evidence="1">The sequence shown here is derived from an EMBL/GenBank/DDBJ whole genome shotgun (WGS) entry which is preliminary data.</text>
</comment>
<organism evidence="1">
    <name type="scientific">gut metagenome</name>
    <dbReference type="NCBI Taxonomy" id="749906"/>
    <lineage>
        <taxon>unclassified sequences</taxon>
        <taxon>metagenomes</taxon>
        <taxon>organismal metagenomes</taxon>
    </lineage>
</organism>
<keyword evidence="1" id="KW-0378">Hydrolase</keyword>
<dbReference type="Gene3D" id="3.40.630.10">
    <property type="entry name" value="Zn peptidases"/>
    <property type="match status" value="1"/>
</dbReference>
<evidence type="ECO:0000313" key="1">
    <source>
        <dbReference type="EMBL" id="EJW90736.1"/>
    </source>
</evidence>